<keyword evidence="1" id="KW-0472">Membrane</keyword>
<evidence type="ECO:0000313" key="4">
    <source>
        <dbReference type="Proteomes" id="UP000503505"/>
    </source>
</evidence>
<protein>
    <recommendedName>
        <fullName evidence="2">Autotransporter domain-containing protein</fullName>
    </recommendedName>
</protein>
<dbReference type="InterPro" id="IPR005546">
    <property type="entry name" value="Autotransporte_beta"/>
</dbReference>
<reference evidence="3 4" key="1">
    <citation type="submission" date="2019-09" db="EMBL/GenBank/DDBJ databases">
        <title>Non-baumannii Acinetobacter spp. carrying blaNDM-1 isolated in China.</title>
        <authorList>
            <person name="Cui C."/>
            <person name="Chen C."/>
            <person name="Sun J."/>
            <person name="Liu Y."/>
        </authorList>
    </citation>
    <scope>NUCLEOTIDE SEQUENCE [LARGE SCALE GENOMIC DNA]</scope>
    <source>
        <strain evidence="3 4">HZE23-1</strain>
    </source>
</reference>
<evidence type="ECO:0000259" key="2">
    <source>
        <dbReference type="PROSITE" id="PS51208"/>
    </source>
</evidence>
<proteinExistence type="predicted"/>
<feature type="domain" description="Autotransporter" evidence="2">
    <location>
        <begin position="3459"/>
        <end position="3753"/>
    </location>
</feature>
<keyword evidence="1" id="KW-0812">Transmembrane</keyword>
<evidence type="ECO:0000256" key="1">
    <source>
        <dbReference type="SAM" id="Phobius"/>
    </source>
</evidence>
<dbReference type="SMART" id="SM00869">
    <property type="entry name" value="Autotransporter"/>
    <property type="match status" value="1"/>
</dbReference>
<dbReference type="InterPro" id="IPR036709">
    <property type="entry name" value="Autotransporte_beta_dom_sf"/>
</dbReference>
<dbReference type="EMBL" id="CP044463">
    <property type="protein sequence ID" value="QIC67731.1"/>
    <property type="molecule type" value="Genomic_DNA"/>
</dbReference>
<dbReference type="SUPFAM" id="SSF103515">
    <property type="entry name" value="Autotransporter"/>
    <property type="match status" value="1"/>
</dbReference>
<organism evidence="3 4">
    <name type="scientific">Acinetobacter schindleri</name>
    <dbReference type="NCBI Taxonomy" id="108981"/>
    <lineage>
        <taxon>Bacteria</taxon>
        <taxon>Pseudomonadati</taxon>
        <taxon>Pseudomonadota</taxon>
        <taxon>Gammaproteobacteria</taxon>
        <taxon>Moraxellales</taxon>
        <taxon>Moraxellaceae</taxon>
        <taxon>Acinetobacter</taxon>
    </lineage>
</organism>
<dbReference type="Pfam" id="PF13018">
    <property type="entry name" value="ESPR"/>
    <property type="match status" value="1"/>
</dbReference>
<name>A0AAE6WX37_9GAMM</name>
<dbReference type="InterPro" id="IPR024973">
    <property type="entry name" value="ESPR"/>
</dbReference>
<evidence type="ECO:0000313" key="3">
    <source>
        <dbReference type="EMBL" id="QIC67731.1"/>
    </source>
</evidence>
<keyword evidence="1" id="KW-1133">Transmembrane helix</keyword>
<feature type="transmembrane region" description="Helical" evidence="1">
    <location>
        <begin position="34"/>
        <end position="52"/>
    </location>
</feature>
<dbReference type="RefSeq" id="WP_163171658.1">
    <property type="nucleotide sequence ID" value="NZ_CP044463.1"/>
</dbReference>
<dbReference type="PROSITE" id="PS51208">
    <property type="entry name" value="AUTOTRANSPORTER"/>
    <property type="match status" value="1"/>
</dbReference>
<gene>
    <name evidence="3" type="ORF">FSC10_10280</name>
</gene>
<dbReference type="Proteomes" id="UP000503505">
    <property type="component" value="Chromosome"/>
</dbReference>
<accession>A0AAE6WX37</accession>
<sequence>MNHIYRIIWNETLGTWVAVAENVKRKGKRSSLKLAALSVTTLISLIHIPAFAKNELCMPDEVCKSFTNLFDSVVLKQSHEQAYTDQVISITARANDGSNGRTGALFVKPKAGKPGGDVGTSWEYSYVVNSDISETNGLDPIVVIYHNDGAFNGGGVPSGEYMQATFTPHDVDGNDIFLDEVNPRYQVNTVNYSSSGVASAINTTTVNVTLEFNVDSNTGQETYLKSVQIPHYDLNIDLEDRDQTSTSGQHLNAELNYSVHGENQTLNFTKTATAVELSSRGGDGGNGGQYILGGKGKPGGVGGDASNSVLNLHDLDIAIVASTRATGVGKGSTGVLVKSQGGDGGDGGGSYTIDAGGGKGNVGGEGKKASANIFNTHIMINDDYSSGVVAISAAGDGGNGGKAGGIVSSGGKGNNAGQAGEVEIYTDSQSRIEIIGSHGNGLLAQSVGGAGGSSGASIGIVSMGGQGGHGGNANNVKIINEAEIVIKGTQSNAITAQSVGGGGGNGGSGFGLVTLGSMNGAGGNSSIVDVTNSNQLTVEGQSSHGIVAQSIGGGGGNTGLTAGMVALGGKQTESSAGGGNAGVVRVNNTIGGDIATLGDGAHAVIAQSIGGGGGNAGLSTGLVSFGANGGKGGHGTTVTVNNNANITTNYLSTANNDSERQIEKAQQVGSIGILAQSIGGGGGNGGNSVATGAFVSLALGGKGGAGGDSGNVQVRHGGTDGSEPRISTKANQSNAIKAQSIGGGGGNAGYAVSNSVGGGFSFSLAMAKDGGAGGTSGDVRIDTLSGELLTQGDRSAAIVAQSIGGAGGDGGVAGTGSVSVGFSLGLSLGGEGGHGGTTGTVEVNNNSLIHTQGADSSAIVAQSIGGDGGAGGAVYSFSGGMYAGAVGLGGTGGAGGVSNSVTVINSADIMTQGTSSSAILSQSIGGSGGNAGTAITGALGNVSAGLSLGGQSRAGGTAKISKIHSLAERIITKGDNATAIIAQSIGGDGGNGGNAIGVSGSALAGAGIGVGGTGGTGGKAGAVEVVIGDETTALEGVVITQGFNSGAVLAQSIGGSGGNGGYAIGAAANVNVAGGLSAGVALGGTGGKGGSAEAVALTSHHAIFTEGENSTGLTAQSMGGDGGNGGMALGIAATGSLAGIVNAGGLPSVALSAAVGGKGGSGGIAKSVELTSHNIIGTKGNNSNAILAQSLGGGGGSGGFSGAFSLSASKVGAIAASVAVGGTGGDGGQAGTVNVDSFADIATEGHNSSAIYAQSIGGTGGKGGMSLAVSAAAGSSAALSLGASVGGDGGNGGTAKSVEVNSQSNINTAGDFSHAILAQSINGNGGSGGNAINASVSLSNGPATTASVSIGGEGGGVATFKDKDGNDLKDQYGRLNVNGTYRNLSGKKVDEEGRLLDSAGKIVNSEGYRVTAHGHFILDDNKIVDAEGRERDQNGNYLVDGKRYNDQGYEVTSEGYIVTAQGNVNEVGNKVKADGTEEIDSQKNVIHIDQSQSGSIDLSNIPQMSDFEAKRVLTTVDQYNGDWKNYLAAILTEKLERERNLNHVTVNVGKQFTHTDDIKVIQTSGTNADAIVAQSIGGNGGTGGLSINGTLSSGRSATNLAVAVGGGGGDGGVAGDVLVNNQNTLIETTGKNSSAILAESIGGNGGKGGTSISASLTNAKVQAASLTASVGGGGGIGNEAGDVTVISNNQASLKDAETLKDIATISTLGDLSHGIAAKSIGGGGGQGGFAGNFSLNYGNNKGMPGTPQPQSSSLSASVTIGGGGGAGNRAGDVYVDSTDNIVTKGINAIGIKAESIGGGGGSGGKALDVNINATEGTGIDLGVTLGGKGGSGSLAGQVQVDSEGLIITEGDYSHAVYAKSLGGGGGDGGFAVTGSLSSNVATFQANASVGGFGGNGNSADLVTVNRMGDIYTRGTEAVGIFAQSIGGGGGDGGMAITANLAKADSYQLGFTLGGAGGDGHAGSKVNIDNVGTILTKGFKSQAIKAQSIGGGGGNGGTSAAFDAKGINIKSNFVITAAVGGWGGDGGFSDKVTVKNDGLLRTRGDSAQAILAQSIGGGGGDGGNAYSGTLMAPSVGPQGKTTSFTFALGGFAGEGNKSGEVDVQHTGDIYTEGDRSSAVQAQSIGGGGGNGGNASTLAVNMQCDEVCADQLKNENLSSPPSTSISTSIGGLGGIGNDANTVTVNTKGLIQTQGNSSNGIYAQSIGGGGGDGGSTFANSTTITGAQKAGSSNFSVGIGGYYGSGGHGGDVSVTHANSIMTNGYNSKGILAESIGGGGGNGGDTSGSKIGVGGGAFQDEMSHLLDKLKESLSNLGADELAKILPRLTDGAAGDGGDVIVNTRLDAEAEEIEFTRADQTTFTLKNFIMTQGQFSDAIFAQSVGGGGGIGGTVEGGTPEIAFEIEVNLPTGEKDEHGNDIYAPKTVKQTIKKADGGLFALGGDGGAGGDGGVVTVNNELDLYTANKSSRGIFAQSVGGGGGAGGDSDGKSTIGIGGSGSMAGKGGEVSVNNQGSIYTQSTMSEGILAQSIGGGGGAGGSVEQATIALGGGTLTTLLNGFGANLPVNNGQDGGLVKVLSGSKAKLTTIATQGNLSSAILAQSIGGGGGVGGHASGTVAVGGAGAAGGDGGVVSIDNLSNLQTLGDDSSAILAQSIGGGGGVGGNSDGGNKNNETKSAMLSVGGNGSAGGNGNDLTVKHDAQIQTLGNNSKGILLQSIGGGGGVAGSTKGFSTDEIRDEIESIGLGSGVNKILMKPLDLADTVIEKMSGWVTPYIKEYLMSGSVKGGDAGTVRLSLGPDSAVQTSGHASEAIVAQSIAGGGGSTGSTAGLLVAGASAGANGISGAVQVDHAGEAFTFGQNSSVIVAQSIGGGGGLSSGIDQISQFAQLGAEGATGLANTVSVSNSGVLFTKDKLSQGIIAQSISGGGGATALSHQLVLGGADNADSHAEDVTVSNSGYIETTTDGSSAIVAQSIGGGGGFAAGVVNGNVSAGNGMGDGADVSVTNGTLSTRKLAASNTDTAPSKGITTFGNYAHGIIAQSISNGGGYSNNVDASGNVTGYQTVAQSALVSGNAGNVNVDQHDNIYTTGVGSVGILAQSTGFNAGTIIINNTADALIRGGSAEGAAIRLIDGRDNAIHNAGILTGSASDNVFGQYLSGQHDLIDIGLLNANAVLAGNAEDTINNTGFITGNLDLGSGTNALNNRGDGWIISGQSQVINGVVRNEANWAVSGVNLVGQTDLIGDFSQEQSGTLFWDWNFKSAASSAGINARALAAATPNYDVLNVSGNAVVDGVLSINIMDSGYVKPGDFALNFINANTVDISALKLDAVASAVATYNRSLMNGNGAIVSNINFAPTGLSQNAASLGEVINQIQLAEIATFRPVAAPLFYRPDLEALQETYNLLSGEGSVASQQLYFTQNAGVMSDLSMHIDFWRSKSAHAQNNGFATVSCSAENEAGSARTDVKNCLEDNKWSLWIAGHNGEQEQRGKTSSGMANVNSDSYRTMVGLDYALSPNTLVGVAYSNGKTQYEVQDRLTTGLMDFEGVNIFASHRIQDAYVKALIGYDQVSTEVNRYAFIDPALDPIVQVAGVENNLTGEAKADAYSLRLETGRLFELDAVNVTPFIGAQYSQLDTKAFRESALESTDPLALQYEKTSVYSAPLFIGAQFDKNFVFSEGVIQPYARFAFSHELSSKREMDASFVSAPGYVFRTQGGEPQRNSFDMNVGFKMTSITNLSIFGQYYGKYASSSSSDQGGSIGLELNW</sequence>